<accession>A0AA47EJM8</accession>
<dbReference type="AlphaFoldDB" id="A0AA47EJM8"/>
<organism evidence="1 2">
    <name type="scientific">Clostridium estertheticum</name>
    <dbReference type="NCBI Taxonomy" id="238834"/>
    <lineage>
        <taxon>Bacteria</taxon>
        <taxon>Bacillati</taxon>
        <taxon>Bacillota</taxon>
        <taxon>Clostridia</taxon>
        <taxon>Eubacteriales</taxon>
        <taxon>Clostridiaceae</taxon>
        <taxon>Clostridium</taxon>
    </lineage>
</organism>
<reference evidence="1" key="1">
    <citation type="submission" date="2021-11" db="EMBL/GenBank/DDBJ databases">
        <title>Clostridia strains as spoilage organisms.</title>
        <authorList>
            <person name="Wambui J."/>
            <person name="Stevens M.J.A."/>
            <person name="Stephan R."/>
        </authorList>
    </citation>
    <scope>NUCLEOTIDE SEQUENCE</scope>
    <source>
        <strain evidence="1">CF009</strain>
    </source>
</reference>
<protein>
    <submittedName>
        <fullName evidence="1">Uncharacterized protein</fullName>
    </submittedName>
</protein>
<evidence type="ECO:0000313" key="2">
    <source>
        <dbReference type="Proteomes" id="UP001164733"/>
    </source>
</evidence>
<proteinExistence type="predicted"/>
<evidence type="ECO:0000313" key="1">
    <source>
        <dbReference type="EMBL" id="WAG61305.1"/>
    </source>
</evidence>
<dbReference type="RefSeq" id="WP_216120047.1">
    <property type="nucleotide sequence ID" value="NZ_CP086239.1"/>
</dbReference>
<dbReference type="Proteomes" id="UP001164733">
    <property type="component" value="Chromosome"/>
</dbReference>
<dbReference type="EMBL" id="CP086239">
    <property type="protein sequence ID" value="WAG61305.1"/>
    <property type="molecule type" value="Genomic_DNA"/>
</dbReference>
<name>A0AA47EJM8_9CLOT</name>
<gene>
    <name evidence="1" type="ORF">LL038_03365</name>
</gene>
<sequence>MSIKKLYQYMLVKEEVYRVGTEDQINKMVEEVGFPVWIKTLASSTAVQDWICEGAGEILEDNYEVSDGTLDILGEEDDYEIVHISNKIVPIFKNVD</sequence>